<dbReference type="PANTHER" id="PTHR28259:SF1">
    <property type="entry name" value="FLUORIDE EXPORT PROTEIN 1-RELATED"/>
    <property type="match status" value="1"/>
</dbReference>
<evidence type="ECO:0000256" key="4">
    <source>
        <dbReference type="ARBA" id="ARBA00022519"/>
    </source>
</evidence>
<dbReference type="Pfam" id="PF02537">
    <property type="entry name" value="CRCB"/>
    <property type="match status" value="1"/>
</dbReference>
<evidence type="ECO:0000256" key="8">
    <source>
        <dbReference type="ARBA" id="ARBA00023065"/>
    </source>
</evidence>
<keyword evidence="7 13" id="KW-0915">Sodium</keyword>
<dbReference type="PANTHER" id="PTHR28259">
    <property type="entry name" value="FLUORIDE EXPORT PROTEIN 1-RELATED"/>
    <property type="match status" value="1"/>
</dbReference>
<organism evidence="14 15">
    <name type="scientific">Limnobacter thiooxidans</name>
    <dbReference type="NCBI Taxonomy" id="131080"/>
    <lineage>
        <taxon>Bacteria</taxon>
        <taxon>Pseudomonadati</taxon>
        <taxon>Pseudomonadota</taxon>
        <taxon>Betaproteobacteria</taxon>
        <taxon>Burkholderiales</taxon>
        <taxon>Burkholderiaceae</taxon>
        <taxon>Limnobacter</taxon>
    </lineage>
</organism>
<comment type="subcellular location">
    <subcellularLocation>
        <location evidence="1 13">Cell membrane</location>
        <topology evidence="1 13">Multi-pass membrane protein</topology>
    </subcellularLocation>
</comment>
<comment type="catalytic activity">
    <reaction evidence="12">
        <text>fluoride(in) = fluoride(out)</text>
        <dbReference type="Rhea" id="RHEA:76159"/>
        <dbReference type="ChEBI" id="CHEBI:17051"/>
    </reaction>
    <physiologicalReaction direction="left-to-right" evidence="12">
        <dbReference type="Rhea" id="RHEA:76160"/>
    </physiologicalReaction>
</comment>
<evidence type="ECO:0000256" key="9">
    <source>
        <dbReference type="ARBA" id="ARBA00023136"/>
    </source>
</evidence>
<dbReference type="GO" id="GO:0140114">
    <property type="term" value="P:cellular detoxification of fluoride"/>
    <property type="evidence" value="ECO:0007669"/>
    <property type="project" value="UniProtKB-UniRule"/>
</dbReference>
<accession>A0AA86IYI6</accession>
<sequence length="127" mass="12835">MNALNALAVFVGAGLGGVGRYALGWILGQPAWLPFAVGTLAVNLIGGFLAGALFATLGPAWLKANPMGLFLMTGVLGGLTTFSAFTAEGANLLLDKPALALGHAAVHVLGCLLAFFIASKLFSVLGH</sequence>
<keyword evidence="5 13" id="KW-0812">Transmembrane</keyword>
<keyword evidence="10 13" id="KW-0407">Ion channel</keyword>
<protein>
    <recommendedName>
        <fullName evidence="13">Fluoride-specific ion channel FluC</fullName>
    </recommendedName>
</protein>
<evidence type="ECO:0000256" key="6">
    <source>
        <dbReference type="ARBA" id="ARBA00022989"/>
    </source>
</evidence>
<dbReference type="KEGG" id="lto:RGQ30_13350"/>
<comment type="function">
    <text evidence="13">Fluoride-specific ion channel. Important for reducing fluoride concentration in the cell, thus reducing its toxicity.</text>
</comment>
<keyword evidence="15" id="KW-1185">Reference proteome</keyword>
<dbReference type="HAMAP" id="MF_00454">
    <property type="entry name" value="FluC"/>
    <property type="match status" value="1"/>
</dbReference>
<dbReference type="GO" id="GO:0062054">
    <property type="term" value="F:fluoride channel activity"/>
    <property type="evidence" value="ECO:0007669"/>
    <property type="project" value="UniProtKB-UniRule"/>
</dbReference>
<feature type="transmembrane region" description="Helical" evidence="13">
    <location>
        <begin position="32"/>
        <end position="57"/>
    </location>
</feature>
<feature type="transmembrane region" description="Helical" evidence="13">
    <location>
        <begin position="69"/>
        <end position="87"/>
    </location>
</feature>
<gene>
    <name evidence="13 14" type="primary">crcB</name>
    <name evidence="13" type="synonym">fluC</name>
    <name evidence="14" type="ORF">RGQ30_13350</name>
</gene>
<evidence type="ECO:0000256" key="12">
    <source>
        <dbReference type="ARBA" id="ARBA00035585"/>
    </source>
</evidence>
<reference evidence="14 15" key="1">
    <citation type="submission" date="2023-10" db="EMBL/GenBank/DDBJ databases">
        <title>Complete Genome Sequence of Limnobacter thiooxidans CS-K2T, Isolated from freshwater lake sediments in Bavaria, Germany.</title>
        <authorList>
            <person name="Naruki M."/>
            <person name="Watanabe A."/>
            <person name="Warashina T."/>
            <person name="Morita T."/>
            <person name="Arakawa K."/>
        </authorList>
    </citation>
    <scope>NUCLEOTIDE SEQUENCE [LARGE SCALE GENOMIC DNA]</scope>
    <source>
        <strain evidence="14 15">CS-K2</strain>
    </source>
</reference>
<evidence type="ECO:0000313" key="15">
    <source>
        <dbReference type="Proteomes" id="UP001329151"/>
    </source>
</evidence>
<keyword evidence="3 13" id="KW-1003">Cell membrane</keyword>
<keyword evidence="13" id="KW-0479">Metal-binding</keyword>
<dbReference type="EMBL" id="AP028947">
    <property type="protein sequence ID" value="BET25834.1"/>
    <property type="molecule type" value="Genomic_DNA"/>
</dbReference>
<name>A0AA86IYI6_9BURK</name>
<evidence type="ECO:0000256" key="3">
    <source>
        <dbReference type="ARBA" id="ARBA00022475"/>
    </source>
</evidence>
<dbReference type="GO" id="GO:0005886">
    <property type="term" value="C:plasma membrane"/>
    <property type="evidence" value="ECO:0007669"/>
    <property type="project" value="UniProtKB-SubCell"/>
</dbReference>
<evidence type="ECO:0000256" key="5">
    <source>
        <dbReference type="ARBA" id="ARBA00022692"/>
    </source>
</evidence>
<keyword evidence="9 13" id="KW-0472">Membrane</keyword>
<dbReference type="AlphaFoldDB" id="A0AA86IYI6"/>
<evidence type="ECO:0000256" key="11">
    <source>
        <dbReference type="ARBA" id="ARBA00035120"/>
    </source>
</evidence>
<keyword evidence="8 13" id="KW-0406">Ion transport</keyword>
<evidence type="ECO:0000256" key="13">
    <source>
        <dbReference type="HAMAP-Rule" id="MF_00454"/>
    </source>
</evidence>
<keyword evidence="4" id="KW-0997">Cell inner membrane</keyword>
<keyword evidence="6 13" id="KW-1133">Transmembrane helix</keyword>
<proteinExistence type="inferred from homology"/>
<comment type="similarity">
    <text evidence="11 13">Belongs to the fluoride channel Fluc/FEX (TC 1.A.43) family.</text>
</comment>
<feature type="binding site" evidence="13">
    <location>
        <position position="80"/>
    </location>
    <ligand>
        <name>Na(+)</name>
        <dbReference type="ChEBI" id="CHEBI:29101"/>
        <note>structural</note>
    </ligand>
</feature>
<dbReference type="InterPro" id="IPR003691">
    <property type="entry name" value="FluC"/>
</dbReference>
<feature type="transmembrane region" description="Helical" evidence="13">
    <location>
        <begin position="99"/>
        <end position="118"/>
    </location>
</feature>
<evidence type="ECO:0000256" key="10">
    <source>
        <dbReference type="ARBA" id="ARBA00023303"/>
    </source>
</evidence>
<evidence type="ECO:0000256" key="7">
    <source>
        <dbReference type="ARBA" id="ARBA00023053"/>
    </source>
</evidence>
<evidence type="ECO:0000313" key="14">
    <source>
        <dbReference type="EMBL" id="BET25834.1"/>
    </source>
</evidence>
<evidence type="ECO:0000256" key="1">
    <source>
        <dbReference type="ARBA" id="ARBA00004651"/>
    </source>
</evidence>
<evidence type="ECO:0000256" key="2">
    <source>
        <dbReference type="ARBA" id="ARBA00022448"/>
    </source>
</evidence>
<dbReference type="GO" id="GO:0046872">
    <property type="term" value="F:metal ion binding"/>
    <property type="evidence" value="ECO:0007669"/>
    <property type="project" value="UniProtKB-KW"/>
</dbReference>
<keyword evidence="2 13" id="KW-0813">Transport</keyword>
<comment type="activity regulation">
    <text evidence="13">Na(+) is not transported, but it plays an essential structural role and its presence is essential for fluoride channel function.</text>
</comment>
<feature type="binding site" evidence="13">
    <location>
        <position position="77"/>
    </location>
    <ligand>
        <name>Na(+)</name>
        <dbReference type="ChEBI" id="CHEBI:29101"/>
        <note>structural</note>
    </ligand>
</feature>
<dbReference type="RefSeq" id="WP_338284854.1">
    <property type="nucleotide sequence ID" value="NZ_AP028947.1"/>
</dbReference>
<dbReference type="Proteomes" id="UP001329151">
    <property type="component" value="Chromosome"/>
</dbReference>